<sequence length="155" mass="17159">MNTKTIETAVKTIAKIAINITIVSLVLIILADFASHFYGYDKMALGQYGMIEWAISKSQHTWGITFLTCLVNGAIIYGLTKLKAFLSDLTVADILSDPTYSFLKKATLYTFVVSVFQNILTNASNTSNMTVDFSVCGFLVLAVVISKWLRTRRLA</sequence>
<dbReference type="AlphaFoldDB" id="A0A1H0PBB8"/>
<dbReference type="RefSeq" id="WP_074482519.1">
    <property type="nucleotide sequence ID" value="NZ_FNJK01000004.1"/>
</dbReference>
<dbReference type="OrthoDB" id="2235049at2"/>
<protein>
    <submittedName>
        <fullName evidence="2">Uncharacterized protein</fullName>
    </submittedName>
</protein>
<evidence type="ECO:0000313" key="3">
    <source>
        <dbReference type="Proteomes" id="UP000183816"/>
    </source>
</evidence>
<accession>A0A1H0PBB8</accession>
<proteinExistence type="predicted"/>
<feature type="transmembrane region" description="Helical" evidence="1">
    <location>
        <begin position="106"/>
        <end position="123"/>
    </location>
</feature>
<feature type="transmembrane region" description="Helical" evidence="1">
    <location>
        <begin position="60"/>
        <end position="79"/>
    </location>
</feature>
<keyword evidence="1" id="KW-1133">Transmembrane helix</keyword>
<evidence type="ECO:0000256" key="1">
    <source>
        <dbReference type="SAM" id="Phobius"/>
    </source>
</evidence>
<dbReference type="Proteomes" id="UP000183816">
    <property type="component" value="Unassembled WGS sequence"/>
</dbReference>
<name>A0A1H0PBB8_STREI</name>
<evidence type="ECO:0000313" key="2">
    <source>
        <dbReference type="EMBL" id="SDP02284.1"/>
    </source>
</evidence>
<dbReference type="EMBL" id="FNJK01000004">
    <property type="protein sequence ID" value="SDP02284.1"/>
    <property type="molecule type" value="Genomic_DNA"/>
</dbReference>
<keyword evidence="1" id="KW-0812">Transmembrane</keyword>
<keyword evidence="1" id="KW-0472">Membrane</keyword>
<reference evidence="2 3" key="1">
    <citation type="submission" date="2016-10" db="EMBL/GenBank/DDBJ databases">
        <authorList>
            <person name="de Groot N.N."/>
        </authorList>
    </citation>
    <scope>NUCLEOTIDE SEQUENCE [LARGE SCALE GENOMIC DNA]</scope>
    <source>
        <strain evidence="2 3">Sb04</strain>
    </source>
</reference>
<gene>
    <name evidence="2" type="ORF">SAMN05216347_10490</name>
</gene>
<organism evidence="2 3">
    <name type="scientific">Streptococcus equinus</name>
    <name type="common">Streptococcus bovis</name>
    <dbReference type="NCBI Taxonomy" id="1335"/>
    <lineage>
        <taxon>Bacteria</taxon>
        <taxon>Bacillati</taxon>
        <taxon>Bacillota</taxon>
        <taxon>Bacilli</taxon>
        <taxon>Lactobacillales</taxon>
        <taxon>Streptococcaceae</taxon>
        <taxon>Streptococcus</taxon>
    </lineage>
</organism>
<feature type="transmembrane region" description="Helical" evidence="1">
    <location>
        <begin position="129"/>
        <end position="149"/>
    </location>
</feature>
<feature type="transmembrane region" description="Helical" evidence="1">
    <location>
        <begin position="12"/>
        <end position="40"/>
    </location>
</feature>